<reference evidence="1" key="1">
    <citation type="submission" date="2012-04" db="EMBL/GenBank/DDBJ databases">
        <title>The Genome Sequence of Loa loa.</title>
        <authorList>
            <consortium name="The Broad Institute Genome Sequencing Platform"/>
            <consortium name="Broad Institute Genome Sequencing Center for Infectious Disease"/>
            <person name="Nutman T.B."/>
            <person name="Fink D.L."/>
            <person name="Russ C."/>
            <person name="Young S."/>
            <person name="Zeng Q."/>
            <person name="Gargeya S."/>
            <person name="Alvarado L."/>
            <person name="Berlin A."/>
            <person name="Chapman S.B."/>
            <person name="Chen Z."/>
            <person name="Freedman E."/>
            <person name="Gellesch M."/>
            <person name="Goldberg J."/>
            <person name="Griggs A."/>
            <person name="Gujja S."/>
            <person name="Heilman E.R."/>
            <person name="Heiman D."/>
            <person name="Howarth C."/>
            <person name="Mehta T."/>
            <person name="Neiman D."/>
            <person name="Pearson M."/>
            <person name="Roberts A."/>
            <person name="Saif S."/>
            <person name="Shea T."/>
            <person name="Shenoy N."/>
            <person name="Sisk P."/>
            <person name="Stolte C."/>
            <person name="Sykes S."/>
            <person name="White J."/>
            <person name="Yandava C."/>
            <person name="Haas B."/>
            <person name="Henn M.R."/>
            <person name="Nusbaum C."/>
            <person name="Birren B."/>
        </authorList>
    </citation>
    <scope>NUCLEOTIDE SEQUENCE [LARGE SCALE GENOMIC DNA]</scope>
</reference>
<dbReference type="Proteomes" id="UP000095285">
    <property type="component" value="Unassembled WGS sequence"/>
</dbReference>
<evidence type="ECO:0000313" key="2">
    <source>
        <dbReference type="WBParaSite" id="EN70_2192"/>
    </source>
</evidence>
<organism evidence="1 2">
    <name type="scientific">Loa loa</name>
    <name type="common">Eye worm</name>
    <name type="synonym">Filaria loa</name>
    <dbReference type="NCBI Taxonomy" id="7209"/>
    <lineage>
        <taxon>Eukaryota</taxon>
        <taxon>Metazoa</taxon>
        <taxon>Ecdysozoa</taxon>
        <taxon>Nematoda</taxon>
        <taxon>Chromadorea</taxon>
        <taxon>Rhabditida</taxon>
        <taxon>Spirurina</taxon>
        <taxon>Spiruromorpha</taxon>
        <taxon>Filarioidea</taxon>
        <taxon>Onchocercidae</taxon>
        <taxon>Loa</taxon>
    </lineage>
</organism>
<dbReference type="WBParaSite" id="EN70_2192">
    <property type="protein sequence ID" value="EN70_2192"/>
    <property type="gene ID" value="EN70_2192"/>
</dbReference>
<reference evidence="2" key="2">
    <citation type="submission" date="2016-11" db="UniProtKB">
        <authorList>
            <consortium name="WormBaseParasite"/>
        </authorList>
    </citation>
    <scope>IDENTIFICATION</scope>
</reference>
<dbReference type="InParanoid" id="A0A1I7VG84"/>
<gene>
    <name evidence="2" type="primary">LOAG_04086</name>
</gene>
<keyword evidence="1" id="KW-1185">Reference proteome</keyword>
<dbReference type="AlphaFoldDB" id="A0A1I7VG84"/>
<proteinExistence type="predicted"/>
<accession>A0A1I7VG84</accession>
<protein>
    <submittedName>
        <fullName evidence="2">Uncharacterized protein</fullName>
    </submittedName>
</protein>
<sequence length="96" mass="10885">MENWIAKQSFKGQFQGSMLEHSNRCSIQCEGMVRFKKLEEANRELITKSAGDARCIRRNKCINSLGKARQRLIHGLEGTQVDTIRAKSFANSLGKK</sequence>
<name>A0A1I7VG84_LOALO</name>
<evidence type="ECO:0000313" key="1">
    <source>
        <dbReference type="Proteomes" id="UP000095285"/>
    </source>
</evidence>